<organism evidence="1 2">
    <name type="scientific">Habropoda laboriosa</name>
    <dbReference type="NCBI Taxonomy" id="597456"/>
    <lineage>
        <taxon>Eukaryota</taxon>
        <taxon>Metazoa</taxon>
        <taxon>Ecdysozoa</taxon>
        <taxon>Arthropoda</taxon>
        <taxon>Hexapoda</taxon>
        <taxon>Insecta</taxon>
        <taxon>Pterygota</taxon>
        <taxon>Neoptera</taxon>
        <taxon>Endopterygota</taxon>
        <taxon>Hymenoptera</taxon>
        <taxon>Apocrita</taxon>
        <taxon>Aculeata</taxon>
        <taxon>Apoidea</taxon>
        <taxon>Anthophila</taxon>
        <taxon>Apidae</taxon>
        <taxon>Habropoda</taxon>
    </lineage>
</organism>
<sequence length="193" mass="20932">MPPSQSKGANNDGITEGVSAVGVESLLANLKVAAPFSLGKSQEVRARTYVAKAILLSSRTKKSRDVFQTSLDSSPRGPTVARPRAATYCTATKIVARVGFGALLCSLRGYEDAGIAFHAKPHQGLGGTVLGEFRKGYGGLMATSGDFLRSFQEFLRVVRLEREESEWHLVLQVMVELCVSMRLRGPRVFESLK</sequence>
<dbReference type="EMBL" id="KQ414606">
    <property type="protein sequence ID" value="KOC69582.1"/>
    <property type="molecule type" value="Genomic_DNA"/>
</dbReference>
<proteinExistence type="predicted"/>
<accession>A0A0L7RF21</accession>
<keyword evidence="2" id="KW-1185">Reference proteome</keyword>
<dbReference type="AlphaFoldDB" id="A0A0L7RF21"/>
<evidence type="ECO:0000313" key="2">
    <source>
        <dbReference type="Proteomes" id="UP000053825"/>
    </source>
</evidence>
<gene>
    <name evidence="1" type="ORF">WH47_05525</name>
</gene>
<protein>
    <submittedName>
        <fullName evidence="1">Uncharacterized protein</fullName>
    </submittedName>
</protein>
<evidence type="ECO:0000313" key="1">
    <source>
        <dbReference type="EMBL" id="KOC69582.1"/>
    </source>
</evidence>
<reference evidence="1 2" key="1">
    <citation type="submission" date="2015-07" db="EMBL/GenBank/DDBJ databases">
        <title>The genome of Habropoda laboriosa.</title>
        <authorList>
            <person name="Pan H."/>
            <person name="Kapheim K."/>
        </authorList>
    </citation>
    <scope>NUCLEOTIDE SEQUENCE [LARGE SCALE GENOMIC DNA]</scope>
    <source>
        <strain evidence="1">0110345459</strain>
    </source>
</reference>
<dbReference type="Proteomes" id="UP000053825">
    <property type="component" value="Unassembled WGS sequence"/>
</dbReference>
<name>A0A0L7RF21_9HYME</name>